<keyword evidence="1" id="KW-0472">Membrane</keyword>
<comment type="caution">
    <text evidence="2">The sequence shown here is derived from an EMBL/GenBank/DDBJ whole genome shotgun (WGS) entry which is preliminary data.</text>
</comment>
<feature type="transmembrane region" description="Helical" evidence="1">
    <location>
        <begin position="35"/>
        <end position="53"/>
    </location>
</feature>
<evidence type="ECO:0000313" key="3">
    <source>
        <dbReference type="Proteomes" id="UP001494588"/>
    </source>
</evidence>
<feature type="transmembrane region" description="Helical" evidence="1">
    <location>
        <begin position="59"/>
        <end position="81"/>
    </location>
</feature>
<feature type="transmembrane region" description="Helical" evidence="1">
    <location>
        <begin position="6"/>
        <end position="23"/>
    </location>
</feature>
<evidence type="ECO:0000313" key="2">
    <source>
        <dbReference type="EMBL" id="MEM5284858.1"/>
    </source>
</evidence>
<dbReference type="EMBL" id="JAZHGC010000003">
    <property type="protein sequence ID" value="MEM5284858.1"/>
    <property type="molecule type" value="Genomic_DNA"/>
</dbReference>
<keyword evidence="1" id="KW-1133">Transmembrane helix</keyword>
<gene>
    <name evidence="2" type="ORF">V4C55_04030</name>
</gene>
<sequence length="90" mass="9676">MREFLPVALAFVSALFFYLGSPGQQWRAAPLWPRFSRRASLVALIAAVIPGVTSGHLASTLSIVVTTLMASFVAFPFVAALRRRAAGTAR</sequence>
<proteinExistence type="predicted"/>
<accession>A0ABU9Q600</accession>
<keyword evidence="1" id="KW-0812">Transmembrane</keyword>
<dbReference type="RefSeq" id="WP_201649442.1">
    <property type="nucleotide sequence ID" value="NZ_CAJHCS010000005.1"/>
</dbReference>
<dbReference type="Proteomes" id="UP001494588">
    <property type="component" value="Unassembled WGS sequence"/>
</dbReference>
<evidence type="ECO:0000256" key="1">
    <source>
        <dbReference type="SAM" id="Phobius"/>
    </source>
</evidence>
<name>A0ABU9Q600_9BURK</name>
<reference evidence="2 3" key="1">
    <citation type="submission" date="2024-01" db="EMBL/GenBank/DDBJ databases">
        <title>The diversity of rhizobia nodulating Mimosa spp. in eleven states of Brazil covering several biomes is determined by host plant, location, and edaphic factors.</title>
        <authorList>
            <person name="Rouws L."/>
            <person name="Barauna A."/>
            <person name="Beukes C."/>
            <person name="De Faria S.M."/>
            <person name="Gross E."/>
            <person name="Dos Reis Junior F.B."/>
            <person name="Simon M."/>
            <person name="Maluk M."/>
            <person name="Odee D.W."/>
            <person name="Kenicer G."/>
            <person name="Young J.P.W."/>
            <person name="Reis V.M."/>
            <person name="Zilli J."/>
            <person name="James E.K."/>
        </authorList>
    </citation>
    <scope>NUCLEOTIDE SEQUENCE [LARGE SCALE GENOMIC DNA]</scope>
    <source>
        <strain evidence="2 3">JPY77</strain>
    </source>
</reference>
<organism evidence="2 3">
    <name type="scientific">Paraburkholderia sabiae</name>
    <dbReference type="NCBI Taxonomy" id="273251"/>
    <lineage>
        <taxon>Bacteria</taxon>
        <taxon>Pseudomonadati</taxon>
        <taxon>Pseudomonadota</taxon>
        <taxon>Betaproteobacteria</taxon>
        <taxon>Burkholderiales</taxon>
        <taxon>Burkholderiaceae</taxon>
        <taxon>Paraburkholderia</taxon>
    </lineage>
</organism>
<keyword evidence="3" id="KW-1185">Reference proteome</keyword>
<protein>
    <submittedName>
        <fullName evidence="2">Uncharacterized protein</fullName>
    </submittedName>
</protein>